<reference evidence="2 3" key="1">
    <citation type="submission" date="2021-03" db="EMBL/GenBank/DDBJ databases">
        <title>novel species isolated from a fishpond in China.</title>
        <authorList>
            <person name="Lu H."/>
            <person name="Cai Z."/>
        </authorList>
    </citation>
    <scope>NUCLEOTIDE SEQUENCE [LARGE SCALE GENOMIC DNA]</scope>
    <source>
        <strain evidence="2 3">YJ13C</strain>
    </source>
</reference>
<accession>A0ABS3CMC6</accession>
<dbReference type="EMBL" id="JAFKCU010000006">
    <property type="protein sequence ID" value="MBN7817694.1"/>
    <property type="molecule type" value="Genomic_DNA"/>
</dbReference>
<gene>
    <name evidence="2" type="ORF">J0A69_19785</name>
</gene>
<keyword evidence="3" id="KW-1185">Reference proteome</keyword>
<keyword evidence="1" id="KW-0732">Signal</keyword>
<protein>
    <submittedName>
        <fullName evidence="2">Uncharacterized protein</fullName>
    </submittedName>
</protein>
<dbReference type="RefSeq" id="WP_206588354.1">
    <property type="nucleotide sequence ID" value="NZ_JAFKCU010000006.1"/>
</dbReference>
<dbReference type="Proteomes" id="UP000664480">
    <property type="component" value="Unassembled WGS sequence"/>
</dbReference>
<organism evidence="2 3">
    <name type="scientific">Algoriphagus pacificus</name>
    <dbReference type="NCBI Taxonomy" id="2811234"/>
    <lineage>
        <taxon>Bacteria</taxon>
        <taxon>Pseudomonadati</taxon>
        <taxon>Bacteroidota</taxon>
        <taxon>Cytophagia</taxon>
        <taxon>Cytophagales</taxon>
        <taxon>Cyclobacteriaceae</taxon>
        <taxon>Algoriphagus</taxon>
    </lineage>
</organism>
<feature type="chain" id="PRO_5047250911" evidence="1">
    <location>
        <begin position="21"/>
        <end position="191"/>
    </location>
</feature>
<evidence type="ECO:0000313" key="3">
    <source>
        <dbReference type="Proteomes" id="UP000664480"/>
    </source>
</evidence>
<feature type="signal peptide" evidence="1">
    <location>
        <begin position="1"/>
        <end position="20"/>
    </location>
</feature>
<comment type="caution">
    <text evidence="2">The sequence shown here is derived from an EMBL/GenBank/DDBJ whole genome shotgun (WGS) entry which is preliminary data.</text>
</comment>
<sequence>MKKIKLVLVGMFAVLTTVRAQDVLDVSGINLLLFGGDQKSISLTVDIQPLAIVDFEPEGQLISGSGETTVEAGMPATTLGGGLPDNLWLNFTHRAINYQPARIYVSANMPLPDNIIVRAEIIETGIGGDFTANPRVGHVDLSQSEQIIVYDFGNGYTGDGLGNGYRINYTVLNPNNEPFPTGYQSIYRIGN</sequence>
<proteinExistence type="predicted"/>
<evidence type="ECO:0000313" key="2">
    <source>
        <dbReference type="EMBL" id="MBN7817694.1"/>
    </source>
</evidence>
<evidence type="ECO:0000256" key="1">
    <source>
        <dbReference type="SAM" id="SignalP"/>
    </source>
</evidence>
<name>A0ABS3CMC6_9BACT</name>